<keyword evidence="3" id="KW-1185">Reference proteome</keyword>
<dbReference type="EMBL" id="CP126660">
    <property type="protein sequence ID" value="WKA01872.1"/>
    <property type="molecule type" value="Genomic_DNA"/>
</dbReference>
<feature type="compositionally biased region" description="Gly residues" evidence="1">
    <location>
        <begin position="87"/>
        <end position="113"/>
    </location>
</feature>
<feature type="compositionally biased region" description="Gly residues" evidence="1">
    <location>
        <begin position="156"/>
        <end position="170"/>
    </location>
</feature>
<sequence length="170" mass="16710">MEKRFSDIECLEVVAVKGSEWGSVLNVEDKSWDSDGWGNLPGLKVQNSPSRGASSSGWGSWGRSKASDNNEGGGGGTDGWGNDKASGGNGSGSGEAGSSGPCKGGCVGSGSGSGSRENKSNADGDVAWDAACSKGNVASEVANTGWGFGKSNTTFSGGGNGWSGGGSGGW</sequence>
<protein>
    <submittedName>
        <fullName evidence="2">Uncharacterized protein</fullName>
    </submittedName>
</protein>
<feature type="region of interest" description="Disordered" evidence="1">
    <location>
        <begin position="29"/>
        <end position="123"/>
    </location>
</feature>
<evidence type="ECO:0000313" key="3">
    <source>
        <dbReference type="Proteomes" id="UP001227230"/>
    </source>
</evidence>
<name>A0ABY9D3C9_VITVI</name>
<accession>A0ABY9D3C9</accession>
<proteinExistence type="predicted"/>
<organism evidence="2 3">
    <name type="scientific">Vitis vinifera</name>
    <name type="common">Grape</name>
    <dbReference type="NCBI Taxonomy" id="29760"/>
    <lineage>
        <taxon>Eukaryota</taxon>
        <taxon>Viridiplantae</taxon>
        <taxon>Streptophyta</taxon>
        <taxon>Embryophyta</taxon>
        <taxon>Tracheophyta</taxon>
        <taxon>Spermatophyta</taxon>
        <taxon>Magnoliopsida</taxon>
        <taxon>eudicotyledons</taxon>
        <taxon>Gunneridae</taxon>
        <taxon>Pentapetalae</taxon>
        <taxon>rosids</taxon>
        <taxon>Vitales</taxon>
        <taxon>Vitaceae</taxon>
        <taxon>Viteae</taxon>
        <taxon>Vitis</taxon>
    </lineage>
</organism>
<evidence type="ECO:0000256" key="1">
    <source>
        <dbReference type="SAM" id="MobiDB-lite"/>
    </source>
</evidence>
<feature type="region of interest" description="Disordered" evidence="1">
    <location>
        <begin position="145"/>
        <end position="170"/>
    </location>
</feature>
<gene>
    <name evidence="2" type="ORF">VitviT2T_020124</name>
</gene>
<evidence type="ECO:0000313" key="2">
    <source>
        <dbReference type="EMBL" id="WKA01872.1"/>
    </source>
</evidence>
<reference evidence="2 3" key="1">
    <citation type="journal article" date="2023" name="Hortic Res">
        <title>The complete reference genome for grapevine (Vitis vinifera L.) genetics and breeding.</title>
        <authorList>
            <person name="Shi X."/>
            <person name="Cao S."/>
            <person name="Wang X."/>
            <person name="Huang S."/>
            <person name="Wang Y."/>
            <person name="Liu Z."/>
            <person name="Liu W."/>
            <person name="Leng X."/>
            <person name="Peng Y."/>
            <person name="Wang N."/>
            <person name="Wang Y."/>
            <person name="Ma Z."/>
            <person name="Xu X."/>
            <person name="Zhang F."/>
            <person name="Xue H."/>
            <person name="Zhong H."/>
            <person name="Wang Y."/>
            <person name="Zhang K."/>
            <person name="Velt A."/>
            <person name="Avia K."/>
            <person name="Holtgrawe D."/>
            <person name="Grimplet J."/>
            <person name="Matus J.T."/>
            <person name="Ware D."/>
            <person name="Wu X."/>
            <person name="Wang H."/>
            <person name="Liu C."/>
            <person name="Fang Y."/>
            <person name="Rustenholz C."/>
            <person name="Cheng Z."/>
            <person name="Xiao H."/>
            <person name="Zhou Y."/>
        </authorList>
    </citation>
    <scope>NUCLEOTIDE SEQUENCE [LARGE SCALE GENOMIC DNA]</scope>
    <source>
        <strain evidence="3">cv. Pinot noir / PN40024</strain>
        <tissue evidence="2">Leaf</tissue>
    </source>
</reference>
<feature type="compositionally biased region" description="Low complexity" evidence="1">
    <location>
        <begin position="48"/>
        <end position="70"/>
    </location>
</feature>
<dbReference type="Proteomes" id="UP001227230">
    <property type="component" value="Chromosome 13"/>
</dbReference>